<dbReference type="SUPFAM" id="SSF51735">
    <property type="entry name" value="NAD(P)-binding Rossmann-fold domains"/>
    <property type="match status" value="1"/>
</dbReference>
<proteinExistence type="inferred from homology"/>
<evidence type="ECO:0000256" key="1">
    <source>
        <dbReference type="ARBA" id="ARBA00006484"/>
    </source>
</evidence>
<protein>
    <submittedName>
        <fullName evidence="4">3-ketoacyl-ACP reductase</fullName>
    </submittedName>
</protein>
<keyword evidence="2" id="KW-0560">Oxidoreductase</keyword>
<dbReference type="SMART" id="SM00822">
    <property type="entry name" value="PKS_KR"/>
    <property type="match status" value="1"/>
</dbReference>
<dbReference type="RefSeq" id="WP_222875076.1">
    <property type="nucleotide sequence ID" value="NZ_AP023361.1"/>
</dbReference>
<keyword evidence="5" id="KW-1185">Reference proteome</keyword>
<dbReference type="PRINTS" id="PR00080">
    <property type="entry name" value="SDRFAMILY"/>
</dbReference>
<dbReference type="EMBL" id="AP023361">
    <property type="protein sequence ID" value="BCJ91430.1"/>
    <property type="molecule type" value="Genomic_DNA"/>
</dbReference>
<accession>A0A6S6QWM1</accession>
<organism evidence="4 5">
    <name type="scientific">Terrihabitans soli</name>
    <dbReference type="NCBI Taxonomy" id="708113"/>
    <lineage>
        <taxon>Bacteria</taxon>
        <taxon>Pseudomonadati</taxon>
        <taxon>Pseudomonadota</taxon>
        <taxon>Alphaproteobacteria</taxon>
        <taxon>Hyphomicrobiales</taxon>
        <taxon>Terrihabitans</taxon>
    </lineage>
</organism>
<dbReference type="GO" id="GO:0016491">
    <property type="term" value="F:oxidoreductase activity"/>
    <property type="evidence" value="ECO:0007669"/>
    <property type="project" value="UniProtKB-KW"/>
</dbReference>
<dbReference type="Pfam" id="PF13561">
    <property type="entry name" value="adh_short_C2"/>
    <property type="match status" value="1"/>
</dbReference>
<dbReference type="PRINTS" id="PR00081">
    <property type="entry name" value="GDHRDH"/>
</dbReference>
<dbReference type="KEGG" id="tso:IZ6_21650"/>
<comment type="similarity">
    <text evidence="1">Belongs to the short-chain dehydrogenases/reductases (SDR) family.</text>
</comment>
<dbReference type="Proteomes" id="UP000515317">
    <property type="component" value="Chromosome"/>
</dbReference>
<dbReference type="AlphaFoldDB" id="A0A6S6QWM1"/>
<feature type="domain" description="Ketoreductase" evidence="3">
    <location>
        <begin position="7"/>
        <end position="186"/>
    </location>
</feature>
<dbReference type="InterPro" id="IPR057326">
    <property type="entry name" value="KR_dom"/>
</dbReference>
<dbReference type="InterPro" id="IPR036291">
    <property type="entry name" value="NAD(P)-bd_dom_sf"/>
</dbReference>
<evidence type="ECO:0000313" key="5">
    <source>
        <dbReference type="Proteomes" id="UP000515317"/>
    </source>
</evidence>
<evidence type="ECO:0000259" key="3">
    <source>
        <dbReference type="SMART" id="SM00822"/>
    </source>
</evidence>
<dbReference type="InterPro" id="IPR002347">
    <property type="entry name" value="SDR_fam"/>
</dbReference>
<dbReference type="CDD" id="cd05233">
    <property type="entry name" value="SDR_c"/>
    <property type="match status" value="1"/>
</dbReference>
<dbReference type="Gene3D" id="3.40.50.720">
    <property type="entry name" value="NAD(P)-binding Rossmann-like Domain"/>
    <property type="match status" value="1"/>
</dbReference>
<evidence type="ECO:0000256" key="2">
    <source>
        <dbReference type="ARBA" id="ARBA00023002"/>
    </source>
</evidence>
<dbReference type="PANTHER" id="PTHR43639">
    <property type="entry name" value="OXIDOREDUCTASE, SHORT-CHAIN DEHYDROGENASE/REDUCTASE FAMILY (AFU_ORTHOLOGUE AFUA_5G02870)"/>
    <property type="match status" value="1"/>
</dbReference>
<name>A0A6S6QWM1_9HYPH</name>
<sequence>MAGKDKKVALVTGGSRGIGAAIVERLAEDGFDVAFTYVSGAAPAKALEEKLNKAGHKVTAFQADSADAAAVEGAVEKTFSQFGRIDLLVNNAGVAPDAPVDDVPLDVIDRTIAINTRSVFIASRTAAKHMQKGGRIVSIGSCLGERVGFPGVSLYSMTKAALVGLTRGMARDYGPRGITVNVVEPGPIDTDMNPADGENAEYLKTLTALGSYGQGKDIAAMVSFLAGDGGRYVTGASLLVDGGVNA</sequence>
<dbReference type="FunFam" id="3.40.50.720:FF:000084">
    <property type="entry name" value="Short-chain dehydrogenase reductase"/>
    <property type="match status" value="1"/>
</dbReference>
<evidence type="ECO:0000313" key="4">
    <source>
        <dbReference type="EMBL" id="BCJ91430.1"/>
    </source>
</evidence>
<dbReference type="PANTHER" id="PTHR43639:SF1">
    <property type="entry name" value="SHORT-CHAIN DEHYDROGENASE_REDUCTASE FAMILY PROTEIN"/>
    <property type="match status" value="1"/>
</dbReference>
<gene>
    <name evidence="4" type="ORF">IZ6_21650</name>
</gene>
<reference evidence="4 5" key="1">
    <citation type="submission" date="2020-08" db="EMBL/GenBank/DDBJ databases">
        <title>Genome sequence of Rhizobiales bacterium strain IZ6.</title>
        <authorList>
            <person name="Nakai R."/>
            <person name="Naganuma T."/>
        </authorList>
    </citation>
    <scope>NUCLEOTIDE SEQUENCE [LARGE SCALE GENOMIC DNA]</scope>
    <source>
        <strain evidence="4 5">IZ6</strain>
    </source>
</reference>